<evidence type="ECO:0000256" key="10">
    <source>
        <dbReference type="ARBA" id="ARBA00038929"/>
    </source>
</evidence>
<feature type="signal peptide" evidence="13">
    <location>
        <begin position="1"/>
        <end position="21"/>
    </location>
</feature>
<evidence type="ECO:0000256" key="11">
    <source>
        <dbReference type="ARBA" id="ARBA00041761"/>
    </source>
</evidence>
<dbReference type="STRING" id="1076935.U4KV99"/>
<evidence type="ECO:0000256" key="9">
    <source>
        <dbReference type="ARBA" id="ARBA00036824"/>
    </source>
</evidence>
<evidence type="ECO:0000313" key="14">
    <source>
        <dbReference type="EMBL" id="CCX05413.1"/>
    </source>
</evidence>
<dbReference type="InterPro" id="IPR000490">
    <property type="entry name" value="Glyco_hydro_17"/>
</dbReference>
<dbReference type="eggNOG" id="ENOG502QQE6">
    <property type="taxonomic scope" value="Eukaryota"/>
</dbReference>
<evidence type="ECO:0000256" key="4">
    <source>
        <dbReference type="ARBA" id="ARBA00022525"/>
    </source>
</evidence>
<dbReference type="GO" id="GO:0009277">
    <property type="term" value="C:fungal-type cell wall"/>
    <property type="evidence" value="ECO:0007669"/>
    <property type="project" value="TreeGrafter"/>
</dbReference>
<evidence type="ECO:0000313" key="15">
    <source>
        <dbReference type="Proteomes" id="UP000018144"/>
    </source>
</evidence>
<dbReference type="PANTHER" id="PTHR16631:SF26">
    <property type="entry name" value="GLUCAN 1,3-BETA-GLUCOSIDASE"/>
    <property type="match status" value="1"/>
</dbReference>
<dbReference type="InterPro" id="IPR017853">
    <property type="entry name" value="GH"/>
</dbReference>
<keyword evidence="4" id="KW-0964">Secreted</keyword>
<evidence type="ECO:0000256" key="8">
    <source>
        <dbReference type="ARBA" id="ARBA00023295"/>
    </source>
</evidence>
<name>U4KV99_PYROM</name>
<dbReference type="PANTHER" id="PTHR16631">
    <property type="entry name" value="GLUCAN 1,3-BETA-GLUCOSIDASE"/>
    <property type="match status" value="1"/>
</dbReference>
<evidence type="ECO:0000256" key="13">
    <source>
        <dbReference type="SAM" id="SignalP"/>
    </source>
</evidence>
<comment type="catalytic activity">
    <reaction evidence="9">
        <text>Successive hydrolysis of beta-D-glucose units from the non-reducing ends of (1-&gt;3)-beta-D-glucans, releasing alpha-glucose.</text>
        <dbReference type="EC" id="3.2.1.58"/>
    </reaction>
</comment>
<dbReference type="Proteomes" id="UP000018144">
    <property type="component" value="Unassembled WGS sequence"/>
</dbReference>
<proteinExistence type="inferred from homology"/>
<dbReference type="SUPFAM" id="SSF51445">
    <property type="entry name" value="(Trans)glycosidases"/>
    <property type="match status" value="1"/>
</dbReference>
<dbReference type="EMBL" id="HF935253">
    <property type="protein sequence ID" value="CCX05413.1"/>
    <property type="molecule type" value="Genomic_DNA"/>
</dbReference>
<gene>
    <name evidence="14" type="ORF">PCON_05000</name>
</gene>
<dbReference type="GO" id="GO:0005975">
    <property type="term" value="P:carbohydrate metabolic process"/>
    <property type="evidence" value="ECO:0007669"/>
    <property type="project" value="InterPro"/>
</dbReference>
<keyword evidence="3" id="KW-0134">Cell wall</keyword>
<dbReference type="GO" id="GO:0042973">
    <property type="term" value="F:glucan endo-1,3-beta-D-glucosidase activity"/>
    <property type="evidence" value="ECO:0007669"/>
    <property type="project" value="TreeGrafter"/>
</dbReference>
<dbReference type="GO" id="GO:0071555">
    <property type="term" value="P:cell wall organization"/>
    <property type="evidence" value="ECO:0007669"/>
    <property type="project" value="TreeGrafter"/>
</dbReference>
<protein>
    <recommendedName>
        <fullName evidence="10">glucan 1,3-beta-glucosidase</fullName>
        <ecNumber evidence="10">3.2.1.58</ecNumber>
    </recommendedName>
    <alternativeName>
        <fullName evidence="11">Exo-1,3-beta-glucanase</fullName>
    </alternativeName>
</protein>
<dbReference type="InterPro" id="IPR050732">
    <property type="entry name" value="Beta-glucan_modifiers"/>
</dbReference>
<keyword evidence="7" id="KW-0325">Glycoprotein</keyword>
<dbReference type="OrthoDB" id="1293114at2759"/>
<evidence type="ECO:0000256" key="12">
    <source>
        <dbReference type="RuleBase" id="RU004335"/>
    </source>
</evidence>
<evidence type="ECO:0000256" key="6">
    <source>
        <dbReference type="ARBA" id="ARBA00022801"/>
    </source>
</evidence>
<keyword evidence="8" id="KW-0326">Glycosidase</keyword>
<evidence type="ECO:0000256" key="7">
    <source>
        <dbReference type="ARBA" id="ARBA00023180"/>
    </source>
</evidence>
<accession>U4KV99</accession>
<organism evidence="14 15">
    <name type="scientific">Pyronema omphalodes (strain CBS 100304)</name>
    <name type="common">Pyronema confluens</name>
    <dbReference type="NCBI Taxonomy" id="1076935"/>
    <lineage>
        <taxon>Eukaryota</taxon>
        <taxon>Fungi</taxon>
        <taxon>Dikarya</taxon>
        <taxon>Ascomycota</taxon>
        <taxon>Pezizomycotina</taxon>
        <taxon>Pezizomycetes</taxon>
        <taxon>Pezizales</taxon>
        <taxon>Pyronemataceae</taxon>
        <taxon>Pyronema</taxon>
    </lineage>
</organism>
<keyword evidence="15" id="KW-1185">Reference proteome</keyword>
<evidence type="ECO:0000256" key="3">
    <source>
        <dbReference type="ARBA" id="ARBA00022512"/>
    </source>
</evidence>
<keyword evidence="6" id="KW-0378">Hydrolase</keyword>
<dbReference type="GO" id="GO:0005576">
    <property type="term" value="C:extracellular region"/>
    <property type="evidence" value="ECO:0007669"/>
    <property type="project" value="TreeGrafter"/>
</dbReference>
<evidence type="ECO:0000256" key="2">
    <source>
        <dbReference type="ARBA" id="ARBA00008773"/>
    </source>
</evidence>
<dbReference type="GO" id="GO:0004338">
    <property type="term" value="F:glucan exo-1,3-beta-glucosidase activity"/>
    <property type="evidence" value="ECO:0007669"/>
    <property type="project" value="UniProtKB-EC"/>
</dbReference>
<sequence>MPSIISIVKASLLVLPALASASGTLGVALGIHKVNDQTCKTTEDFIADLKTIKKETGSTVVRIYTTSQCKAIASLAPALKATGSKAIVGLWPTGTDTIFMEETDAIVDALKSYADQILGVTVGSEHLYRKELTGEQLSKMIETVQKRTKEVAPNVPVGFADSWNKIQDGTADPAVAQSDLVLANAFSYWQGQEINNGTHSFVDDIMQALQHVQTIKKKTNVNFWVGETNWPTGGKDFEKAIPNVTNAARYWKEAICGILAWGVDTFVFEAFDEPWKPAEKNNDVERHWGIMDINGKPKFDLKCPNV</sequence>
<comment type="subcellular location">
    <subcellularLocation>
        <location evidence="1">Secreted</location>
        <location evidence="1">Cell wall</location>
    </subcellularLocation>
</comment>
<reference evidence="14 15" key="1">
    <citation type="journal article" date="2013" name="PLoS Genet.">
        <title>The genome and development-dependent transcriptomes of Pyronema confluens: a window into fungal evolution.</title>
        <authorList>
            <person name="Traeger S."/>
            <person name="Altegoer F."/>
            <person name="Freitag M."/>
            <person name="Gabaldon T."/>
            <person name="Kempken F."/>
            <person name="Kumar A."/>
            <person name="Marcet-Houben M."/>
            <person name="Poggeler S."/>
            <person name="Stajich J.E."/>
            <person name="Nowrousian M."/>
        </authorList>
    </citation>
    <scope>NUCLEOTIDE SEQUENCE [LARGE SCALE GENOMIC DNA]</scope>
    <source>
        <strain evidence="15">CBS 100304</strain>
        <tissue evidence="14">Vegetative mycelium</tissue>
    </source>
</reference>
<dbReference type="OMA" id="EGICAMR"/>
<dbReference type="Gene3D" id="3.20.20.80">
    <property type="entry name" value="Glycosidases"/>
    <property type="match status" value="1"/>
</dbReference>
<dbReference type="Pfam" id="PF00332">
    <property type="entry name" value="Glyco_hydro_17"/>
    <property type="match status" value="1"/>
</dbReference>
<dbReference type="AlphaFoldDB" id="U4KV99"/>
<feature type="chain" id="PRO_5004651448" description="glucan 1,3-beta-glucosidase" evidence="13">
    <location>
        <begin position="22"/>
        <end position="306"/>
    </location>
</feature>
<keyword evidence="5 13" id="KW-0732">Signal</keyword>
<evidence type="ECO:0000256" key="1">
    <source>
        <dbReference type="ARBA" id="ARBA00004191"/>
    </source>
</evidence>
<dbReference type="EC" id="3.2.1.58" evidence="10"/>
<dbReference type="GO" id="GO:0009986">
    <property type="term" value="C:cell surface"/>
    <property type="evidence" value="ECO:0007669"/>
    <property type="project" value="TreeGrafter"/>
</dbReference>
<comment type="similarity">
    <text evidence="2 12">Belongs to the glycosyl hydrolase 17 family.</text>
</comment>
<evidence type="ECO:0000256" key="5">
    <source>
        <dbReference type="ARBA" id="ARBA00022729"/>
    </source>
</evidence>